<organism evidence="1 2">
    <name type="scientific">Ponticaulis profundi</name>
    <dbReference type="NCBI Taxonomy" id="2665222"/>
    <lineage>
        <taxon>Bacteria</taxon>
        <taxon>Pseudomonadati</taxon>
        <taxon>Pseudomonadota</taxon>
        <taxon>Alphaproteobacteria</taxon>
        <taxon>Hyphomonadales</taxon>
        <taxon>Hyphomonadaceae</taxon>
        <taxon>Ponticaulis</taxon>
    </lineage>
</organism>
<protein>
    <submittedName>
        <fullName evidence="1">Uncharacterized protein</fullName>
    </submittedName>
</protein>
<gene>
    <name evidence="1" type="ORF">ACFQDM_06855</name>
</gene>
<dbReference type="EMBL" id="JBHSSW010000008">
    <property type="protein sequence ID" value="MFC6197789.1"/>
    <property type="molecule type" value="Genomic_DNA"/>
</dbReference>
<evidence type="ECO:0000313" key="1">
    <source>
        <dbReference type="EMBL" id="MFC6197789.1"/>
    </source>
</evidence>
<comment type="caution">
    <text evidence="1">The sequence shown here is derived from an EMBL/GenBank/DDBJ whole genome shotgun (WGS) entry which is preliminary data.</text>
</comment>
<dbReference type="RefSeq" id="WP_377377200.1">
    <property type="nucleotide sequence ID" value="NZ_JBHSSW010000008.1"/>
</dbReference>
<sequence>MALTVIFPEKPTREDFEAERKWGFTGSYERWLTLKLPIHLQFQKETTQEQFDELSKQVESWGGPIFIHGDFETDQCADCSRESKYLCDYPVGDDKTCDRMMCKSHSHHIGGDVHYCEFHFYEWTKYTAKTSIKAARPSNDN</sequence>
<reference evidence="2" key="1">
    <citation type="journal article" date="2019" name="Int. J. Syst. Evol. Microbiol.">
        <title>The Global Catalogue of Microorganisms (GCM) 10K type strain sequencing project: providing services to taxonomists for standard genome sequencing and annotation.</title>
        <authorList>
            <consortium name="The Broad Institute Genomics Platform"/>
            <consortium name="The Broad Institute Genome Sequencing Center for Infectious Disease"/>
            <person name="Wu L."/>
            <person name="Ma J."/>
        </authorList>
    </citation>
    <scope>NUCLEOTIDE SEQUENCE [LARGE SCALE GENOMIC DNA]</scope>
    <source>
        <strain evidence="2">CGMCC-1.15741</strain>
    </source>
</reference>
<evidence type="ECO:0000313" key="2">
    <source>
        <dbReference type="Proteomes" id="UP001596303"/>
    </source>
</evidence>
<keyword evidence="2" id="KW-1185">Reference proteome</keyword>
<accession>A0ABW1S8E1</accession>
<proteinExistence type="predicted"/>
<dbReference type="Proteomes" id="UP001596303">
    <property type="component" value="Unassembled WGS sequence"/>
</dbReference>
<name>A0ABW1S8E1_9PROT</name>